<evidence type="ECO:0000313" key="3">
    <source>
        <dbReference type="Proteomes" id="UP000499080"/>
    </source>
</evidence>
<feature type="region of interest" description="Disordered" evidence="1">
    <location>
        <begin position="73"/>
        <end position="96"/>
    </location>
</feature>
<dbReference type="Proteomes" id="UP000499080">
    <property type="component" value="Unassembled WGS sequence"/>
</dbReference>
<proteinExistence type="predicted"/>
<dbReference type="AlphaFoldDB" id="A0A4Y2M8R1"/>
<accession>A0A4Y2M8R1</accession>
<organism evidence="2 3">
    <name type="scientific">Araneus ventricosus</name>
    <name type="common">Orbweaver spider</name>
    <name type="synonym">Epeira ventricosa</name>
    <dbReference type="NCBI Taxonomy" id="182803"/>
    <lineage>
        <taxon>Eukaryota</taxon>
        <taxon>Metazoa</taxon>
        <taxon>Ecdysozoa</taxon>
        <taxon>Arthropoda</taxon>
        <taxon>Chelicerata</taxon>
        <taxon>Arachnida</taxon>
        <taxon>Araneae</taxon>
        <taxon>Araneomorphae</taxon>
        <taxon>Entelegynae</taxon>
        <taxon>Araneoidea</taxon>
        <taxon>Araneidae</taxon>
        <taxon>Araneus</taxon>
    </lineage>
</organism>
<feature type="compositionally biased region" description="Basic and acidic residues" evidence="1">
    <location>
        <begin position="87"/>
        <end position="96"/>
    </location>
</feature>
<dbReference type="EMBL" id="BGPR01006820">
    <property type="protein sequence ID" value="GBN22106.1"/>
    <property type="molecule type" value="Genomic_DNA"/>
</dbReference>
<name>A0A4Y2M8R1_ARAVE</name>
<reference evidence="2 3" key="1">
    <citation type="journal article" date="2019" name="Sci. Rep.">
        <title>Orb-weaving spider Araneus ventricosus genome elucidates the spidroin gene catalogue.</title>
        <authorList>
            <person name="Kono N."/>
            <person name="Nakamura H."/>
            <person name="Ohtoshi R."/>
            <person name="Moran D.A.P."/>
            <person name="Shinohara A."/>
            <person name="Yoshida Y."/>
            <person name="Fujiwara M."/>
            <person name="Mori M."/>
            <person name="Tomita M."/>
            <person name="Arakawa K."/>
        </authorList>
    </citation>
    <scope>NUCLEOTIDE SEQUENCE [LARGE SCALE GENOMIC DNA]</scope>
</reference>
<protein>
    <submittedName>
        <fullName evidence="2">Uncharacterized protein</fullName>
    </submittedName>
</protein>
<comment type="caution">
    <text evidence="2">The sequence shown here is derived from an EMBL/GenBank/DDBJ whole genome shotgun (WGS) entry which is preliminary data.</text>
</comment>
<gene>
    <name evidence="2" type="ORF">AVEN_123119_1</name>
</gene>
<keyword evidence="3" id="KW-1185">Reference proteome</keyword>
<evidence type="ECO:0000256" key="1">
    <source>
        <dbReference type="SAM" id="MobiDB-lite"/>
    </source>
</evidence>
<evidence type="ECO:0000313" key="2">
    <source>
        <dbReference type="EMBL" id="GBN22106.1"/>
    </source>
</evidence>
<sequence length="96" mass="11440">MAMVTRHCQRHCILGTAQQGTRNNKKRIRELSRQRQEVLQRGQAERNRYSITMLYRQRRHTRPESRHIETDCTTREMRQASATGMRETGESEVEPK</sequence>